<protein>
    <submittedName>
        <fullName evidence="2">Plastid division regulator</fullName>
    </submittedName>
</protein>
<sequence>MQANTRARVGASRRASVAVRADYDAGERRGRDTTFGMRQQMLEKKDKGADTSSFWGKVKAAFAIFFPPSEEETARLEAKKRLRMILVADRCAMSGAAMSLMKTRIVEVVSDFVDVDEELGVEVSMSQDPEVTGTMYAVSIPVRGVKPQFDVENETYGWDEEPMYDDDVWEKSESDK</sequence>
<name>C1E7B7_MICCC</name>
<dbReference type="STRING" id="296587.C1E7B7"/>
<accession>C1E7B7</accession>
<dbReference type="InParanoid" id="C1E7B7"/>
<evidence type="ECO:0000256" key="1">
    <source>
        <dbReference type="ARBA" id="ARBA00008168"/>
    </source>
</evidence>
<dbReference type="RefSeq" id="XP_002502694.1">
    <property type="nucleotide sequence ID" value="XM_002502648.1"/>
</dbReference>
<dbReference type="OrthoDB" id="1606438at2759"/>
<dbReference type="GO" id="GO:0051301">
    <property type="term" value="P:cell division"/>
    <property type="evidence" value="ECO:0007669"/>
    <property type="project" value="InterPro"/>
</dbReference>
<dbReference type="eggNOG" id="ENOG502QVF0">
    <property type="taxonomic scope" value="Eukaryota"/>
</dbReference>
<comment type="similarity">
    <text evidence="1">Belongs to the MinE family.</text>
</comment>
<dbReference type="Proteomes" id="UP000002009">
    <property type="component" value="Chromosome 5"/>
</dbReference>
<evidence type="ECO:0000313" key="2">
    <source>
        <dbReference type="EMBL" id="ACO63952.1"/>
    </source>
</evidence>
<dbReference type="Gene3D" id="3.30.1070.10">
    <property type="entry name" value="Cell division topological specificity factor MinE"/>
    <property type="match status" value="1"/>
</dbReference>
<evidence type="ECO:0000313" key="3">
    <source>
        <dbReference type="Proteomes" id="UP000002009"/>
    </source>
</evidence>
<dbReference type="InterPro" id="IPR005527">
    <property type="entry name" value="MinE"/>
</dbReference>
<organism evidence="2 3">
    <name type="scientific">Micromonas commoda (strain RCC299 / NOUM17 / CCMP2709)</name>
    <name type="common">Picoplanktonic green alga</name>
    <dbReference type="NCBI Taxonomy" id="296587"/>
    <lineage>
        <taxon>Eukaryota</taxon>
        <taxon>Viridiplantae</taxon>
        <taxon>Chlorophyta</taxon>
        <taxon>Mamiellophyceae</taxon>
        <taxon>Mamiellales</taxon>
        <taxon>Mamiellaceae</taxon>
        <taxon>Micromonas</taxon>
    </lineage>
</organism>
<keyword evidence="3" id="KW-1185">Reference proteome</keyword>
<gene>
    <name evidence="2" type="primary">MINE1</name>
    <name evidence="2" type="ORF">MICPUN_58950</name>
</gene>
<dbReference type="FunCoup" id="C1E7B7">
    <property type="interactions" value="551"/>
</dbReference>
<dbReference type="Pfam" id="PF03776">
    <property type="entry name" value="MinE"/>
    <property type="match status" value="1"/>
</dbReference>
<dbReference type="KEGG" id="mis:MICPUN_58950"/>
<dbReference type="EMBL" id="CP001326">
    <property type="protein sequence ID" value="ACO63952.1"/>
    <property type="molecule type" value="Genomic_DNA"/>
</dbReference>
<dbReference type="OMA" id="ENETYGW"/>
<dbReference type="AlphaFoldDB" id="C1E7B7"/>
<dbReference type="GeneID" id="8243609"/>
<proteinExistence type="inferred from homology"/>
<reference evidence="2 3" key="1">
    <citation type="journal article" date="2009" name="Science">
        <title>Green evolution and dynamic adaptations revealed by genomes of the marine picoeukaryotes Micromonas.</title>
        <authorList>
            <person name="Worden A.Z."/>
            <person name="Lee J.H."/>
            <person name="Mock T."/>
            <person name="Rouze P."/>
            <person name="Simmons M.P."/>
            <person name="Aerts A.L."/>
            <person name="Allen A.E."/>
            <person name="Cuvelier M.L."/>
            <person name="Derelle E."/>
            <person name="Everett M.V."/>
            <person name="Foulon E."/>
            <person name="Grimwood J."/>
            <person name="Gundlach H."/>
            <person name="Henrissat B."/>
            <person name="Napoli C."/>
            <person name="McDonald S.M."/>
            <person name="Parker M.S."/>
            <person name="Rombauts S."/>
            <person name="Salamov A."/>
            <person name="Von Dassow P."/>
            <person name="Badger J.H."/>
            <person name="Coutinho P.M."/>
            <person name="Demir E."/>
            <person name="Dubchak I."/>
            <person name="Gentemann C."/>
            <person name="Eikrem W."/>
            <person name="Gready J.E."/>
            <person name="John U."/>
            <person name="Lanier W."/>
            <person name="Lindquist E.A."/>
            <person name="Lucas S."/>
            <person name="Mayer K.F."/>
            <person name="Moreau H."/>
            <person name="Not F."/>
            <person name="Otillar R."/>
            <person name="Panaud O."/>
            <person name="Pangilinan J."/>
            <person name="Paulsen I."/>
            <person name="Piegu B."/>
            <person name="Poliakov A."/>
            <person name="Robbens S."/>
            <person name="Schmutz J."/>
            <person name="Toulza E."/>
            <person name="Wyss T."/>
            <person name="Zelensky A."/>
            <person name="Zhou K."/>
            <person name="Armbrust E.V."/>
            <person name="Bhattacharya D."/>
            <person name="Goodenough U.W."/>
            <person name="Van de Peer Y."/>
            <person name="Grigoriev I.V."/>
        </authorList>
    </citation>
    <scope>NUCLEOTIDE SEQUENCE [LARGE SCALE GENOMIC DNA]</scope>
    <source>
        <strain evidence="3">RCC299 / NOUM17</strain>
    </source>
</reference>
<dbReference type="InterPro" id="IPR036707">
    <property type="entry name" value="MinE_sf"/>
</dbReference>